<evidence type="ECO:0000256" key="2">
    <source>
        <dbReference type="ARBA" id="ARBA00022679"/>
    </source>
</evidence>
<dbReference type="GO" id="GO:0005829">
    <property type="term" value="C:cytosol"/>
    <property type="evidence" value="ECO:0007669"/>
    <property type="project" value="TreeGrafter"/>
</dbReference>
<keyword evidence="1 7" id="KW-0328">Glycosyltransferase</keyword>
<evidence type="ECO:0000259" key="8">
    <source>
        <dbReference type="Pfam" id="PF01702"/>
    </source>
</evidence>
<protein>
    <recommendedName>
        <fullName evidence="7">Queuine tRNA-ribosyltransferase</fullName>
        <ecNumber evidence="7">2.4.2.29</ecNumber>
    </recommendedName>
    <alternativeName>
        <fullName evidence="7">Guanine insertion enzyme</fullName>
    </alternativeName>
    <alternativeName>
        <fullName evidence="7">tRNA-guanine transglycosylase</fullName>
    </alternativeName>
</protein>
<proteinExistence type="inferred from homology"/>
<dbReference type="GO" id="GO:0008479">
    <property type="term" value="F:tRNA-guanosine(34) queuine transglycosylase activity"/>
    <property type="evidence" value="ECO:0007669"/>
    <property type="project" value="UniProtKB-UniRule"/>
</dbReference>
<dbReference type="PANTHER" id="PTHR46499">
    <property type="entry name" value="QUEUINE TRNA-RIBOSYLTRANSFERASE"/>
    <property type="match status" value="1"/>
</dbReference>
<dbReference type="UniPathway" id="UPA00392"/>
<accession>F6BGK0</accession>
<dbReference type="InterPro" id="IPR036511">
    <property type="entry name" value="TGT-like_sf"/>
</dbReference>
<evidence type="ECO:0000256" key="4">
    <source>
        <dbReference type="ARBA" id="ARBA00022785"/>
    </source>
</evidence>
<feature type="region of interest" description="RNA binding; important for wobble base 34 recognition" evidence="7">
    <location>
        <begin position="273"/>
        <end position="277"/>
    </location>
</feature>
<dbReference type="FunFam" id="3.20.20.105:FF:000001">
    <property type="entry name" value="Queuine tRNA-ribosyltransferase"/>
    <property type="match status" value="1"/>
</dbReference>
<evidence type="ECO:0000256" key="7">
    <source>
        <dbReference type="HAMAP-Rule" id="MF_00168"/>
    </source>
</evidence>
<dbReference type="HOGENOM" id="CLU_022060_0_1_9"/>
<comment type="similarity">
    <text evidence="7">Belongs to the queuine tRNA-ribosyltransferase family.</text>
</comment>
<reference evidence="9" key="1">
    <citation type="submission" date="2011-05" db="EMBL/GenBank/DDBJ databases">
        <title>Complete sequence of Thermoanaerobacterium xylanolyticum LX-11.</title>
        <authorList>
            <consortium name="US DOE Joint Genome Institute"/>
            <person name="Lucas S."/>
            <person name="Han J."/>
            <person name="Lapidus A."/>
            <person name="Cheng J.-F."/>
            <person name="Goodwin L."/>
            <person name="Pitluck S."/>
            <person name="Peters L."/>
            <person name="Mikhailova N."/>
            <person name="Lu M."/>
            <person name="Han C."/>
            <person name="Tapia R."/>
            <person name="Land M."/>
            <person name="Hauser L."/>
            <person name="Kyrpides N."/>
            <person name="Ivanova N."/>
            <person name="Pagani I."/>
            <person name="Hemme C."/>
            <person name="Woyke T."/>
        </authorList>
    </citation>
    <scope>NUCLEOTIDE SEQUENCE</scope>
    <source>
        <strain evidence="9">LX-11</strain>
    </source>
</reference>
<dbReference type="NCBIfam" id="TIGR00449">
    <property type="entry name" value="tgt_general"/>
    <property type="match status" value="1"/>
</dbReference>
<feature type="binding site" evidence="7">
    <location>
        <position position="191"/>
    </location>
    <ligand>
        <name>substrate</name>
    </ligand>
</feature>
<feature type="region of interest" description="RNA binding" evidence="7">
    <location>
        <begin position="249"/>
        <end position="255"/>
    </location>
</feature>
<feature type="domain" description="tRNA-guanine(15) transglycosylase-like" evidence="8">
    <location>
        <begin position="15"/>
        <end position="369"/>
    </location>
</feature>
<comment type="catalytic activity">
    <reaction evidence="6 7">
        <text>7-aminomethyl-7-carbaguanine + guanosine(34) in tRNA = 7-aminomethyl-7-carbaguanosine(34) in tRNA + guanine</text>
        <dbReference type="Rhea" id="RHEA:24104"/>
        <dbReference type="Rhea" id="RHEA-COMP:10341"/>
        <dbReference type="Rhea" id="RHEA-COMP:10342"/>
        <dbReference type="ChEBI" id="CHEBI:16235"/>
        <dbReference type="ChEBI" id="CHEBI:58703"/>
        <dbReference type="ChEBI" id="CHEBI:74269"/>
        <dbReference type="ChEBI" id="CHEBI:82833"/>
        <dbReference type="EC" id="2.4.2.29"/>
    </reaction>
</comment>
<keyword evidence="10" id="KW-1185">Reference proteome</keyword>
<dbReference type="Pfam" id="PF01702">
    <property type="entry name" value="TGT"/>
    <property type="match status" value="1"/>
</dbReference>
<comment type="subunit">
    <text evidence="7">Homodimer. Within each dimer, one monomer is responsible for RNA recognition and catalysis, while the other monomer binds to the replacement base PreQ1.</text>
</comment>
<keyword evidence="7" id="KW-0479">Metal-binding</keyword>
<gene>
    <name evidence="7" type="primary">tgt</name>
    <name evidence="9" type="ordered locus">Thexy_1429</name>
</gene>
<keyword evidence="2 7" id="KW-0808">Transferase</keyword>
<evidence type="ECO:0000256" key="6">
    <source>
        <dbReference type="ARBA" id="ARBA00050112"/>
    </source>
</evidence>
<dbReference type="NCBIfam" id="TIGR00430">
    <property type="entry name" value="Q_tRNA_tgt"/>
    <property type="match status" value="1"/>
</dbReference>
<feature type="binding site" evidence="7">
    <location>
        <begin position="94"/>
        <end position="98"/>
    </location>
    <ligand>
        <name>substrate</name>
    </ligand>
</feature>
<keyword evidence="4 7" id="KW-0671">Queuosine biosynthesis</keyword>
<feature type="binding site" evidence="7">
    <location>
        <position position="148"/>
    </location>
    <ligand>
        <name>substrate</name>
    </ligand>
</feature>
<feature type="binding site" evidence="7">
    <location>
        <position position="218"/>
    </location>
    <ligand>
        <name>substrate</name>
    </ligand>
</feature>
<dbReference type="InterPro" id="IPR004803">
    <property type="entry name" value="TGT"/>
</dbReference>
<dbReference type="InterPro" id="IPR002616">
    <property type="entry name" value="tRNA_ribo_trans-like"/>
</dbReference>
<dbReference type="Proteomes" id="UP000007239">
    <property type="component" value="Chromosome"/>
</dbReference>
<dbReference type="GO" id="GO:0008616">
    <property type="term" value="P:tRNA queuosine(34) biosynthetic process"/>
    <property type="evidence" value="ECO:0007669"/>
    <property type="project" value="UniProtKB-UniRule"/>
</dbReference>
<feature type="binding site" evidence="7">
    <location>
        <position position="337"/>
    </location>
    <ligand>
        <name>Zn(2+)</name>
        <dbReference type="ChEBI" id="CHEBI:29105"/>
    </ligand>
</feature>
<dbReference type="GO" id="GO:0046872">
    <property type="term" value="F:metal ion binding"/>
    <property type="evidence" value="ECO:0007669"/>
    <property type="project" value="UniProtKB-KW"/>
</dbReference>
<dbReference type="InterPro" id="IPR050076">
    <property type="entry name" value="ArchSynthase1/Queuine_TRR"/>
</dbReference>
<comment type="cofactor">
    <cofactor evidence="7">
        <name>Zn(2+)</name>
        <dbReference type="ChEBI" id="CHEBI:29105"/>
    </cofactor>
    <text evidence="7">Binds 1 zinc ion per subunit.</text>
</comment>
<dbReference type="PANTHER" id="PTHR46499:SF1">
    <property type="entry name" value="QUEUINE TRNA-RIBOSYLTRANSFERASE"/>
    <property type="match status" value="1"/>
</dbReference>
<feature type="active site" description="Nucleophile" evidence="7">
    <location>
        <position position="268"/>
    </location>
</feature>
<organism evidence="9 10">
    <name type="scientific">Thermoanaerobacterium xylanolyticum (strain ATCC 49914 / DSM 7097 / LX-11)</name>
    <dbReference type="NCBI Taxonomy" id="858215"/>
    <lineage>
        <taxon>Bacteria</taxon>
        <taxon>Bacillati</taxon>
        <taxon>Bacillota</taxon>
        <taxon>Clostridia</taxon>
        <taxon>Thermoanaerobacterales</taxon>
        <taxon>Thermoanaerobacteraceae</taxon>
        <taxon>Thermoanaerobacterium</taxon>
    </lineage>
</organism>
<dbReference type="eggNOG" id="COG0343">
    <property type="taxonomic scope" value="Bacteria"/>
</dbReference>
<dbReference type="AlphaFoldDB" id="F6BGK0"/>
<dbReference type="EMBL" id="CP002739">
    <property type="protein sequence ID" value="AEF17462.1"/>
    <property type="molecule type" value="Genomic_DNA"/>
</dbReference>
<feature type="binding site" evidence="7">
    <location>
        <position position="311"/>
    </location>
    <ligand>
        <name>Zn(2+)</name>
        <dbReference type="ChEBI" id="CHEBI:29105"/>
    </ligand>
</feature>
<evidence type="ECO:0000313" key="10">
    <source>
        <dbReference type="Proteomes" id="UP000007239"/>
    </source>
</evidence>
<sequence>MTAIKYDLLKREKNTKARLGVLHTPHGDIETPVFMPVGTQATVKAMTPEELKEIGANIILSNTYHLYLRPGHELIKKAGGLHKFMNWDRAILTDSGGFQVFSLGPLRKITEEGVEFRSHIDGSRHFLTPEKVIEIENALGADIIMSFDECAPYPADYGYVKNSMELTLRWAKRGKEAHKNTDKQALFGIVQGGTYDDLRKECANRLVDMDFPGYSIGGLSVGEEKQLMYHVVDLTTDYLPQDKPRYLMGVGSPDDLIEGVIRGVDMFDCVLPTRIARNGTVLTSTGRLIVRDAPHAEEFIPLDAECDCYTCKNFSRAYIRHLFKANEILAARLATIHNLRFLTRLMEDIRNAIKQDKLLEFKSQFYKKYGYKYFGNMSRGD</sequence>
<dbReference type="RefSeq" id="WP_013788201.1">
    <property type="nucleotide sequence ID" value="NC_015555.1"/>
</dbReference>
<evidence type="ECO:0000256" key="1">
    <source>
        <dbReference type="ARBA" id="ARBA00022676"/>
    </source>
</evidence>
<dbReference type="HAMAP" id="MF_00168">
    <property type="entry name" value="Q_tRNA_Tgt"/>
    <property type="match status" value="1"/>
</dbReference>
<evidence type="ECO:0000256" key="5">
    <source>
        <dbReference type="ARBA" id="ARBA00022833"/>
    </source>
</evidence>
<name>F6BGK0_THEXL</name>
<feature type="binding site" evidence="7">
    <location>
        <position position="306"/>
    </location>
    <ligand>
        <name>Zn(2+)</name>
        <dbReference type="ChEBI" id="CHEBI:29105"/>
    </ligand>
</feature>
<dbReference type="EC" id="2.4.2.29" evidence="7"/>
<dbReference type="SUPFAM" id="SSF51713">
    <property type="entry name" value="tRNA-guanine transglycosylase"/>
    <property type="match status" value="1"/>
</dbReference>
<feature type="active site" description="Proton acceptor" evidence="7">
    <location>
        <position position="94"/>
    </location>
</feature>
<evidence type="ECO:0000313" key="9">
    <source>
        <dbReference type="EMBL" id="AEF17462.1"/>
    </source>
</evidence>
<dbReference type="KEGG" id="txy:Thexy_1429"/>
<comment type="pathway">
    <text evidence="7">tRNA modification; tRNA-queuosine biosynthesis.</text>
</comment>
<dbReference type="STRING" id="858215.Thexy_1429"/>
<keyword evidence="5 7" id="KW-0862">Zinc</keyword>
<dbReference type="Gene3D" id="3.20.20.105">
    <property type="entry name" value="Queuine tRNA-ribosyltransferase-like"/>
    <property type="match status" value="1"/>
</dbReference>
<feature type="binding site" evidence="7">
    <location>
        <position position="308"/>
    </location>
    <ligand>
        <name>Zn(2+)</name>
        <dbReference type="ChEBI" id="CHEBI:29105"/>
    </ligand>
</feature>
<keyword evidence="3 7" id="KW-0819">tRNA processing</keyword>
<comment type="function">
    <text evidence="7">Catalyzes the base-exchange of a guanine (G) residue with the queuine precursor 7-aminomethyl-7-deazaguanine (PreQ1) at position 34 (anticodon wobble position) in tRNAs with GU(N) anticodons (tRNA-Asp, -Asn, -His and -Tyr). Catalysis occurs through a double-displacement mechanism. The nucleophile active site attacks the C1' of nucleotide 34 to detach the guanine base from the RNA, forming a covalent enzyme-RNA intermediate. The proton acceptor active site deprotonates the incoming PreQ1, allowing a nucleophilic attack on the C1' of the ribose to form the product. After dissociation, two additional enzymatic reactions on the tRNA convert PreQ1 to queuine (Q), resulting in the hypermodified nucleoside queuosine (7-(((4,5-cis-dihydroxy-2-cyclopenten-1-yl)amino)methyl)-7-deazaguanosine).</text>
</comment>
<evidence type="ECO:0000256" key="3">
    <source>
        <dbReference type="ARBA" id="ARBA00022694"/>
    </source>
</evidence>